<dbReference type="AlphaFoldDB" id="A0A4S8ML92"/>
<dbReference type="SUPFAM" id="SSF51735">
    <property type="entry name" value="NAD(P)-binding Rossmann-fold domains"/>
    <property type="match status" value="1"/>
</dbReference>
<dbReference type="InterPro" id="IPR036291">
    <property type="entry name" value="NAD(P)-bd_dom_sf"/>
</dbReference>
<dbReference type="PANTHER" id="PTHR47534:SF3">
    <property type="entry name" value="ALCOHOL DEHYDROGENASE-LIKE C-TERMINAL DOMAIN-CONTAINING PROTEIN"/>
    <property type="match status" value="1"/>
</dbReference>
<evidence type="ECO:0000313" key="3">
    <source>
        <dbReference type="Proteomes" id="UP000297245"/>
    </source>
</evidence>
<reference evidence="2 3" key="1">
    <citation type="journal article" date="2019" name="Nat. Ecol. Evol.">
        <title>Megaphylogeny resolves global patterns of mushroom evolution.</title>
        <authorList>
            <person name="Varga T."/>
            <person name="Krizsan K."/>
            <person name="Foldi C."/>
            <person name="Dima B."/>
            <person name="Sanchez-Garcia M."/>
            <person name="Sanchez-Ramirez S."/>
            <person name="Szollosi G.J."/>
            <person name="Szarkandi J.G."/>
            <person name="Papp V."/>
            <person name="Albert L."/>
            <person name="Andreopoulos W."/>
            <person name="Angelini C."/>
            <person name="Antonin V."/>
            <person name="Barry K.W."/>
            <person name="Bougher N.L."/>
            <person name="Buchanan P."/>
            <person name="Buyck B."/>
            <person name="Bense V."/>
            <person name="Catcheside P."/>
            <person name="Chovatia M."/>
            <person name="Cooper J."/>
            <person name="Damon W."/>
            <person name="Desjardin D."/>
            <person name="Finy P."/>
            <person name="Geml J."/>
            <person name="Haridas S."/>
            <person name="Hughes K."/>
            <person name="Justo A."/>
            <person name="Karasinski D."/>
            <person name="Kautmanova I."/>
            <person name="Kiss B."/>
            <person name="Kocsube S."/>
            <person name="Kotiranta H."/>
            <person name="LaButti K.M."/>
            <person name="Lechner B.E."/>
            <person name="Liimatainen K."/>
            <person name="Lipzen A."/>
            <person name="Lukacs Z."/>
            <person name="Mihaltcheva S."/>
            <person name="Morgado L.N."/>
            <person name="Niskanen T."/>
            <person name="Noordeloos M.E."/>
            <person name="Ohm R.A."/>
            <person name="Ortiz-Santana B."/>
            <person name="Ovrebo C."/>
            <person name="Racz N."/>
            <person name="Riley R."/>
            <person name="Savchenko A."/>
            <person name="Shiryaev A."/>
            <person name="Soop K."/>
            <person name="Spirin V."/>
            <person name="Szebenyi C."/>
            <person name="Tomsovsky M."/>
            <person name="Tulloss R.E."/>
            <person name="Uehling J."/>
            <person name="Grigoriev I.V."/>
            <person name="Vagvolgyi C."/>
            <person name="Papp T."/>
            <person name="Martin F.M."/>
            <person name="Miettinen O."/>
            <person name="Hibbett D.S."/>
            <person name="Nagy L.G."/>
        </authorList>
    </citation>
    <scope>NUCLEOTIDE SEQUENCE [LARGE SCALE GENOMIC DNA]</scope>
    <source>
        <strain evidence="2 3">CBS 962.96</strain>
    </source>
</reference>
<evidence type="ECO:0000256" key="1">
    <source>
        <dbReference type="ARBA" id="ARBA00023002"/>
    </source>
</evidence>
<keyword evidence="3" id="KW-1185">Reference proteome</keyword>
<keyword evidence="1" id="KW-0560">Oxidoreductase</keyword>
<evidence type="ECO:0008006" key="4">
    <source>
        <dbReference type="Google" id="ProtNLM"/>
    </source>
</evidence>
<organism evidence="2 3">
    <name type="scientific">Dendrothele bispora (strain CBS 962.96)</name>
    <dbReference type="NCBI Taxonomy" id="1314807"/>
    <lineage>
        <taxon>Eukaryota</taxon>
        <taxon>Fungi</taxon>
        <taxon>Dikarya</taxon>
        <taxon>Basidiomycota</taxon>
        <taxon>Agaricomycotina</taxon>
        <taxon>Agaricomycetes</taxon>
        <taxon>Agaricomycetidae</taxon>
        <taxon>Agaricales</taxon>
        <taxon>Agaricales incertae sedis</taxon>
        <taxon>Dendrothele</taxon>
    </lineage>
</organism>
<gene>
    <name evidence="2" type="ORF">K435DRAFT_747630</name>
</gene>
<dbReference type="EMBL" id="ML179065">
    <property type="protein sequence ID" value="THV03597.1"/>
    <property type="molecule type" value="Genomic_DNA"/>
</dbReference>
<dbReference type="Gene3D" id="3.40.50.720">
    <property type="entry name" value="NAD(P)-binding Rossmann-like Domain"/>
    <property type="match status" value="1"/>
</dbReference>
<protein>
    <recommendedName>
        <fullName evidence="4">NAD(P)-binding protein</fullName>
    </recommendedName>
</protein>
<dbReference type="InterPro" id="IPR052228">
    <property type="entry name" value="Sec_Metab_Biosynth_Oxidored"/>
</dbReference>
<evidence type="ECO:0000313" key="2">
    <source>
        <dbReference type="EMBL" id="THV03597.1"/>
    </source>
</evidence>
<dbReference type="Proteomes" id="UP000297245">
    <property type="component" value="Unassembled WGS sequence"/>
</dbReference>
<sequence>MPPLHAAKAFNASYASKISYTPVAVFIGGTAGIGEATVRALTNYLNGNVHIILVGRTREPGEKILSSLPRPLPPSTGSDAQVRVIREFIYCDASLMSSVHTTCMEITELIWSNYLMFSANHSNIFRYWWTEEGMDRQLAVRYYHRFKATFELLPLLRNARDAGELTILGAGVIWWFDENDFGYKETKGVGSMLKGVNTNMVAAIYNDLMIESFAERNPGISFTHTFTGMVSTKSLIQTLTRPFAVHWFLKPFELLFKFILYMLFVRPEDSGEYHLYALFDADEHRYSAGSKKDQIQNQGKDEDKGLEHKEKKRFYSRSVHGNIMGYRYHRKDQEGLKRKLWDHTMKETKCVE</sequence>
<dbReference type="PANTHER" id="PTHR47534">
    <property type="entry name" value="YALI0E05731P"/>
    <property type="match status" value="1"/>
</dbReference>
<proteinExistence type="predicted"/>
<dbReference type="OrthoDB" id="2898509at2759"/>
<name>A0A4S8ML92_DENBC</name>
<accession>A0A4S8ML92</accession>
<dbReference type="GO" id="GO:0016491">
    <property type="term" value="F:oxidoreductase activity"/>
    <property type="evidence" value="ECO:0007669"/>
    <property type="project" value="UniProtKB-KW"/>
</dbReference>